<comment type="caution">
    <text evidence="2">The sequence shown here is derived from an EMBL/GenBank/DDBJ whole genome shotgun (WGS) entry which is preliminary data.</text>
</comment>
<protein>
    <submittedName>
        <fullName evidence="2">Uncharacterized protein</fullName>
    </submittedName>
</protein>
<evidence type="ECO:0000313" key="4">
    <source>
        <dbReference type="Proteomes" id="UP000235388"/>
    </source>
</evidence>
<dbReference type="Proteomes" id="UP000235388">
    <property type="component" value="Unassembled WGS sequence"/>
</dbReference>
<name>A0A2N5SEN0_9BASI</name>
<dbReference type="EMBL" id="PGCJ01001010">
    <property type="protein sequence ID" value="PLW11665.1"/>
    <property type="molecule type" value="Genomic_DNA"/>
</dbReference>
<evidence type="ECO:0000313" key="3">
    <source>
        <dbReference type="EMBL" id="PLW41025.1"/>
    </source>
</evidence>
<reference evidence="2 4" key="1">
    <citation type="submission" date="2017-11" db="EMBL/GenBank/DDBJ databases">
        <title>De novo assembly and phasing of dikaryotic genomes from two isolates of Puccinia coronata f. sp. avenae, the causal agent of oat crown rust.</title>
        <authorList>
            <person name="Miller M.E."/>
            <person name="Zhang Y."/>
            <person name="Omidvar V."/>
            <person name="Sperschneider J."/>
            <person name="Schwessinger B."/>
            <person name="Raley C."/>
            <person name="Palmer J.M."/>
            <person name="Garnica D."/>
            <person name="Upadhyaya N."/>
            <person name="Rathjen J."/>
            <person name="Taylor J.M."/>
            <person name="Park R.F."/>
            <person name="Dodds P.N."/>
            <person name="Hirsch C.D."/>
            <person name="Kianian S.F."/>
            <person name="Figueroa M."/>
        </authorList>
    </citation>
    <scope>NUCLEOTIDE SEQUENCE [LARGE SCALE GENOMIC DNA]</scope>
    <source>
        <strain evidence="2">12NC29</strain>
    </source>
</reference>
<feature type="compositionally biased region" description="Polar residues" evidence="1">
    <location>
        <begin position="41"/>
        <end position="57"/>
    </location>
</feature>
<dbReference type="AlphaFoldDB" id="A0A2N5SEN0"/>
<keyword evidence="4" id="KW-1185">Reference proteome</keyword>
<organism evidence="2 4">
    <name type="scientific">Puccinia coronata f. sp. avenae</name>
    <dbReference type="NCBI Taxonomy" id="200324"/>
    <lineage>
        <taxon>Eukaryota</taxon>
        <taxon>Fungi</taxon>
        <taxon>Dikarya</taxon>
        <taxon>Basidiomycota</taxon>
        <taxon>Pucciniomycotina</taxon>
        <taxon>Pucciniomycetes</taxon>
        <taxon>Pucciniales</taxon>
        <taxon>Pucciniaceae</taxon>
        <taxon>Puccinia</taxon>
    </lineage>
</organism>
<dbReference type="EMBL" id="PGCJ01000174">
    <property type="protein sequence ID" value="PLW41025.1"/>
    <property type="molecule type" value="Genomic_DNA"/>
</dbReference>
<proteinExistence type="predicted"/>
<feature type="region of interest" description="Disordered" evidence="1">
    <location>
        <begin position="1"/>
        <end position="57"/>
    </location>
</feature>
<accession>A0A2N5SEN0</accession>
<evidence type="ECO:0000313" key="2">
    <source>
        <dbReference type="EMBL" id="PLW11665.1"/>
    </source>
</evidence>
<gene>
    <name evidence="3" type="ORF">PCANC_21398</name>
    <name evidence="2" type="ORF">PCANC_26951</name>
</gene>
<evidence type="ECO:0000256" key="1">
    <source>
        <dbReference type="SAM" id="MobiDB-lite"/>
    </source>
</evidence>
<sequence>MAKKARHHEHTQNNSMSREAHRNPVQSKPLAEAARPLAGATTASDGEGNNQASTSIQSRISAPIGALAACISPRTNEAINSALQASRSSPRI</sequence>